<proteinExistence type="predicted"/>
<dbReference type="EMBL" id="SOSA01000003">
    <property type="protein sequence ID" value="THD00344.1"/>
    <property type="molecule type" value="Genomic_DNA"/>
</dbReference>
<dbReference type="VEuPathDB" id="FungiDB:EYZ11_000237"/>
<reference evidence="2 3" key="1">
    <citation type="submission" date="2019-03" db="EMBL/GenBank/DDBJ databases">
        <title>The genome sequence of a newly discovered highly antifungal drug resistant Aspergillus species, Aspergillus tanneri NIH 1004.</title>
        <authorList>
            <person name="Mounaud S."/>
            <person name="Singh I."/>
            <person name="Joardar V."/>
            <person name="Pakala S."/>
            <person name="Pakala S."/>
            <person name="Venepally P."/>
            <person name="Hoover J."/>
            <person name="Nierman W."/>
            <person name="Chung J."/>
            <person name="Losada L."/>
        </authorList>
    </citation>
    <scope>NUCLEOTIDE SEQUENCE [LARGE SCALE GENOMIC DNA]</scope>
    <source>
        <strain evidence="2 3">NIH1004</strain>
    </source>
</reference>
<organism evidence="2 3">
    <name type="scientific">Aspergillus tanneri</name>
    <dbReference type="NCBI Taxonomy" id="1220188"/>
    <lineage>
        <taxon>Eukaryota</taxon>
        <taxon>Fungi</taxon>
        <taxon>Dikarya</taxon>
        <taxon>Ascomycota</taxon>
        <taxon>Pezizomycotina</taxon>
        <taxon>Eurotiomycetes</taxon>
        <taxon>Eurotiomycetidae</taxon>
        <taxon>Eurotiales</taxon>
        <taxon>Aspergillaceae</taxon>
        <taxon>Aspergillus</taxon>
        <taxon>Aspergillus subgen. Circumdati</taxon>
    </lineage>
</organism>
<accession>A0A4S3JY83</accession>
<feature type="region of interest" description="Disordered" evidence="1">
    <location>
        <begin position="22"/>
        <end position="42"/>
    </location>
</feature>
<comment type="caution">
    <text evidence="2">The sequence shown here is derived from an EMBL/GenBank/DDBJ whole genome shotgun (WGS) entry which is preliminary data.</text>
</comment>
<protein>
    <submittedName>
        <fullName evidence="2">Uncharacterized protein</fullName>
    </submittedName>
</protein>
<keyword evidence="3" id="KW-1185">Reference proteome</keyword>
<gene>
    <name evidence="2" type="ORF">EYZ11_000237</name>
</gene>
<dbReference type="Proteomes" id="UP000308092">
    <property type="component" value="Unassembled WGS sequence"/>
</dbReference>
<evidence type="ECO:0000313" key="3">
    <source>
        <dbReference type="Proteomes" id="UP000308092"/>
    </source>
</evidence>
<name>A0A4S3JY83_9EURO</name>
<evidence type="ECO:0000313" key="2">
    <source>
        <dbReference type="EMBL" id="THD00344.1"/>
    </source>
</evidence>
<evidence type="ECO:0000256" key="1">
    <source>
        <dbReference type="SAM" id="MobiDB-lite"/>
    </source>
</evidence>
<dbReference type="AlphaFoldDB" id="A0A4S3JY83"/>
<sequence>MNPTTRRTNIEKTLRCPHCIVSNAASPRPSGGPGEIWIRNNPSGNRASVVEATGDHTETKLSINVTISLETLPMPILMVAAAVAEFGRELTGIDLALSLRTVDSSVSLDEDMAGEDLYREQSSVLI</sequence>